<keyword evidence="3" id="KW-1185">Reference proteome</keyword>
<dbReference type="Proteomes" id="UP000274429">
    <property type="component" value="Unassembled WGS sequence"/>
</dbReference>
<sequence length="188" mass="20142">MQVRCLQIDSTAGAMDAPSDADDSRLVINDVAAYNRVFKPKHAIARSPNRLPFDGGSTGVPPLPPSSLQANVTTRSMQKLYIAPSSEGEDEESGPFYPPPQPQSGIRKPLPIGLLTSVLSNVDTCGAVQPFSLAAALIPTVRGVQSQLEPMLSDKNFVFLSIYSSLPLVLKEYPENKVSAEVFTGVVE</sequence>
<feature type="region of interest" description="Disordered" evidence="1">
    <location>
        <begin position="84"/>
        <end position="103"/>
    </location>
</feature>
<reference evidence="4" key="1">
    <citation type="submission" date="2017-02" db="UniProtKB">
        <authorList>
            <consortium name="WormBaseParasite"/>
        </authorList>
    </citation>
    <scope>IDENTIFICATION</scope>
</reference>
<name>A0A0R3WT11_HYDTA</name>
<reference evidence="2 3" key="2">
    <citation type="submission" date="2018-11" db="EMBL/GenBank/DDBJ databases">
        <authorList>
            <consortium name="Pathogen Informatics"/>
        </authorList>
    </citation>
    <scope>NUCLEOTIDE SEQUENCE [LARGE SCALE GENOMIC DNA]</scope>
</reference>
<evidence type="ECO:0000313" key="4">
    <source>
        <dbReference type="WBParaSite" id="TTAC_0000390101-mRNA-1"/>
    </source>
</evidence>
<evidence type="ECO:0000256" key="1">
    <source>
        <dbReference type="SAM" id="MobiDB-lite"/>
    </source>
</evidence>
<gene>
    <name evidence="2" type="ORF">TTAC_LOCUS3886</name>
</gene>
<evidence type="ECO:0000313" key="3">
    <source>
        <dbReference type="Proteomes" id="UP000274429"/>
    </source>
</evidence>
<accession>A0A0R3WT11</accession>
<dbReference type="AlphaFoldDB" id="A0A0R3WT11"/>
<evidence type="ECO:0000313" key="2">
    <source>
        <dbReference type="EMBL" id="VDM23681.1"/>
    </source>
</evidence>
<protein>
    <submittedName>
        <fullName evidence="4">BESS domain-containing protein</fullName>
    </submittedName>
</protein>
<dbReference type="WBParaSite" id="TTAC_0000390101-mRNA-1">
    <property type="protein sequence ID" value="TTAC_0000390101-mRNA-1"/>
    <property type="gene ID" value="TTAC_0000390101"/>
</dbReference>
<organism evidence="4">
    <name type="scientific">Hydatigena taeniaeformis</name>
    <name type="common">Feline tapeworm</name>
    <name type="synonym">Taenia taeniaeformis</name>
    <dbReference type="NCBI Taxonomy" id="6205"/>
    <lineage>
        <taxon>Eukaryota</taxon>
        <taxon>Metazoa</taxon>
        <taxon>Spiralia</taxon>
        <taxon>Lophotrochozoa</taxon>
        <taxon>Platyhelminthes</taxon>
        <taxon>Cestoda</taxon>
        <taxon>Eucestoda</taxon>
        <taxon>Cyclophyllidea</taxon>
        <taxon>Taeniidae</taxon>
        <taxon>Hydatigera</taxon>
    </lineage>
</organism>
<dbReference type="EMBL" id="UYWX01003236">
    <property type="protein sequence ID" value="VDM23681.1"/>
    <property type="molecule type" value="Genomic_DNA"/>
</dbReference>
<dbReference type="STRING" id="6205.A0A0R3WT11"/>
<proteinExistence type="predicted"/>